<dbReference type="AlphaFoldDB" id="A0A553NV52"/>
<dbReference type="GO" id="GO:0030424">
    <property type="term" value="C:axon"/>
    <property type="evidence" value="ECO:0007669"/>
    <property type="project" value="TreeGrafter"/>
</dbReference>
<dbReference type="Pfam" id="PF15778">
    <property type="entry name" value="UNC80_N"/>
    <property type="match status" value="1"/>
</dbReference>
<comment type="caution">
    <text evidence="3">The sequence shown here is derived from an EMBL/GenBank/DDBJ whole genome shotgun (WGS) entry which is preliminary data.</text>
</comment>
<evidence type="ECO:0000313" key="4">
    <source>
        <dbReference type="Proteomes" id="UP000318571"/>
    </source>
</evidence>
<dbReference type="GO" id="GO:0055080">
    <property type="term" value="P:monoatomic cation homeostasis"/>
    <property type="evidence" value="ECO:0007669"/>
    <property type="project" value="TreeGrafter"/>
</dbReference>
<accession>A0A553NV52</accession>
<organism evidence="3 4">
    <name type="scientific">Tigriopus californicus</name>
    <name type="common">Marine copepod</name>
    <dbReference type="NCBI Taxonomy" id="6832"/>
    <lineage>
        <taxon>Eukaryota</taxon>
        <taxon>Metazoa</taxon>
        <taxon>Ecdysozoa</taxon>
        <taxon>Arthropoda</taxon>
        <taxon>Crustacea</taxon>
        <taxon>Multicrustacea</taxon>
        <taxon>Hexanauplia</taxon>
        <taxon>Copepoda</taxon>
        <taxon>Harpacticoida</taxon>
        <taxon>Harpacticidae</taxon>
        <taxon>Tigriopus</taxon>
    </lineage>
</organism>
<feature type="domain" description="Cation channel complex component UNC80 N-terminal" evidence="2">
    <location>
        <begin position="39"/>
        <end position="80"/>
    </location>
</feature>
<dbReference type="EMBL" id="VCGU01000010">
    <property type="protein sequence ID" value="TRY69313.1"/>
    <property type="molecule type" value="Genomic_DNA"/>
</dbReference>
<dbReference type="GO" id="GO:0034703">
    <property type="term" value="C:cation channel complex"/>
    <property type="evidence" value="ECO:0007669"/>
    <property type="project" value="TreeGrafter"/>
</dbReference>
<proteinExistence type="predicted"/>
<evidence type="ECO:0000256" key="1">
    <source>
        <dbReference type="SAM" id="MobiDB-lite"/>
    </source>
</evidence>
<dbReference type="STRING" id="6832.A0A553NV52"/>
<keyword evidence="4" id="KW-1185">Reference proteome</keyword>
<dbReference type="GO" id="GO:0005261">
    <property type="term" value="F:monoatomic cation channel activity"/>
    <property type="evidence" value="ECO:0007669"/>
    <property type="project" value="TreeGrafter"/>
</dbReference>
<dbReference type="PANTHER" id="PTHR31781">
    <property type="entry name" value="UNC80"/>
    <property type="match status" value="1"/>
</dbReference>
<gene>
    <name evidence="3" type="ORF">TCAL_09732</name>
</gene>
<protein>
    <recommendedName>
        <fullName evidence="2">Cation channel complex component UNC80 N-terminal domain-containing protein</fullName>
    </recommendedName>
</protein>
<reference evidence="3 4" key="1">
    <citation type="journal article" date="2018" name="Nat. Ecol. Evol.">
        <title>Genomic signatures of mitonuclear coevolution across populations of Tigriopus californicus.</title>
        <authorList>
            <person name="Barreto F.S."/>
            <person name="Watson E.T."/>
            <person name="Lima T.G."/>
            <person name="Willett C.S."/>
            <person name="Edmands S."/>
            <person name="Li W."/>
            <person name="Burton R.S."/>
        </authorList>
    </citation>
    <scope>NUCLEOTIDE SEQUENCE [LARGE SCALE GENOMIC DNA]</scope>
    <source>
        <strain evidence="3 4">San Diego</strain>
    </source>
</reference>
<dbReference type="Proteomes" id="UP000318571">
    <property type="component" value="Chromosome 1"/>
</dbReference>
<sequence>MNESNKRRTTIKRAVPNTVVPGDKAQQGEEASANNNDDDLPLAIQIFLWRQTSPFIRPKFGKLHEATCMVSSIGLILFLSTPSNHTYQTIYQNQIHSLVRAMRQFGSQHIPIFSAVVLDTLIDILCVASIE</sequence>
<dbReference type="InterPro" id="IPR031542">
    <property type="entry name" value="UNC80_N"/>
</dbReference>
<evidence type="ECO:0000313" key="3">
    <source>
        <dbReference type="EMBL" id="TRY69313.1"/>
    </source>
</evidence>
<feature type="region of interest" description="Disordered" evidence="1">
    <location>
        <begin position="1"/>
        <end position="37"/>
    </location>
</feature>
<evidence type="ECO:0000259" key="2">
    <source>
        <dbReference type="Pfam" id="PF15778"/>
    </source>
</evidence>
<name>A0A553NV52_TIGCA</name>
<dbReference type="PANTHER" id="PTHR31781:SF1">
    <property type="entry name" value="PROTEIN UNC-80 HOMOLOG"/>
    <property type="match status" value="1"/>
</dbReference>